<proteinExistence type="predicted"/>
<evidence type="ECO:0000256" key="1">
    <source>
        <dbReference type="SAM" id="MobiDB-lite"/>
    </source>
</evidence>
<sequence length="69" mass="8187">MYPYTDLPPSDSKARRKEQDVRRMQFRRAIESYAEERRLHALLDPFAEPAAFTAQRAWAENRRSARPAH</sequence>
<dbReference type="RefSeq" id="WP_008568599.1">
    <property type="nucleotide sequence ID" value="NZ_CP065721.1"/>
</dbReference>
<protein>
    <submittedName>
        <fullName evidence="2">Uncharacterized protein</fullName>
    </submittedName>
</protein>
<dbReference type="NCBIfam" id="NF046101">
    <property type="entry name" value="PA3496_fam"/>
    <property type="match status" value="1"/>
</dbReference>
<accession>A0A8E2U0X9</accession>
<feature type="region of interest" description="Disordered" evidence="1">
    <location>
        <begin position="1"/>
        <end position="21"/>
    </location>
</feature>
<dbReference type="InterPro" id="IPR058059">
    <property type="entry name" value="PA3496-like"/>
</dbReference>
<dbReference type="EMBL" id="POUK01000005">
    <property type="protein sequence ID" value="PNF75911.1"/>
    <property type="molecule type" value="Genomic_DNA"/>
</dbReference>
<evidence type="ECO:0000313" key="2">
    <source>
        <dbReference type="EMBL" id="PNF75911.1"/>
    </source>
</evidence>
<organism evidence="2 3">
    <name type="scientific">Stutzerimonas degradans</name>
    <dbReference type="NCBI Taxonomy" id="2968968"/>
    <lineage>
        <taxon>Bacteria</taxon>
        <taxon>Pseudomonadati</taxon>
        <taxon>Pseudomonadota</taxon>
        <taxon>Gammaproteobacteria</taxon>
        <taxon>Pseudomonadales</taxon>
        <taxon>Pseudomonadaceae</taxon>
        <taxon>Stutzerimonas</taxon>
    </lineage>
</organism>
<gene>
    <name evidence="2" type="ORF">CXK95_15065</name>
</gene>
<evidence type="ECO:0000313" key="3">
    <source>
        <dbReference type="Proteomes" id="UP000235881"/>
    </source>
</evidence>
<dbReference type="AlphaFoldDB" id="A0A8E2U0X9"/>
<dbReference type="Proteomes" id="UP000235881">
    <property type="component" value="Unassembled WGS sequence"/>
</dbReference>
<reference evidence="2 3" key="1">
    <citation type="submission" date="2018-01" db="EMBL/GenBank/DDBJ databases">
        <title>Denitrification phenotypes of diverse strains of Pseudomonas stutzeri.</title>
        <authorList>
            <person name="Milligan D.A."/>
            <person name="Bergaust L."/>
            <person name="Bakken L.R."/>
            <person name="Frostegard A."/>
        </authorList>
    </citation>
    <scope>NUCLEOTIDE SEQUENCE [LARGE SCALE GENOMIC DNA]</scope>
    <source>
        <strain evidence="2 3">DSM 50238</strain>
    </source>
</reference>
<comment type="caution">
    <text evidence="2">The sequence shown here is derived from an EMBL/GenBank/DDBJ whole genome shotgun (WGS) entry which is preliminary data.</text>
</comment>
<keyword evidence="3" id="KW-1185">Reference proteome</keyword>
<name>A0A8E2U0X9_9GAMM</name>